<dbReference type="STRING" id="1005928.SAMN04487859_101197"/>
<dbReference type="Gene3D" id="2.40.30.110">
    <property type="entry name" value="Aminomethyltransferase beta-barrel domains"/>
    <property type="match status" value="1"/>
</dbReference>
<dbReference type="Gene3D" id="3.30.70.1400">
    <property type="entry name" value="Aminomethyltransferase beta-barrel domains"/>
    <property type="match status" value="1"/>
</dbReference>
<dbReference type="PROSITE" id="PS51257">
    <property type="entry name" value="PROKAR_LIPOPROTEIN"/>
    <property type="match status" value="1"/>
</dbReference>
<accession>A0A1I4YGF3</accession>
<dbReference type="Pfam" id="PF08669">
    <property type="entry name" value="GCV_T_C"/>
    <property type="match status" value="1"/>
</dbReference>
<gene>
    <name evidence="7" type="ORF">SAMN04487859_101197</name>
</gene>
<dbReference type="InterPro" id="IPR036188">
    <property type="entry name" value="FAD/NAD-bd_sf"/>
</dbReference>
<evidence type="ECO:0000259" key="4">
    <source>
        <dbReference type="Pfam" id="PF01571"/>
    </source>
</evidence>
<evidence type="ECO:0000256" key="1">
    <source>
        <dbReference type="ARBA" id="ARBA00008609"/>
    </source>
</evidence>
<name>A0A1I4YGF3_9RHOB</name>
<dbReference type="InterPro" id="IPR032503">
    <property type="entry name" value="FAO_M"/>
</dbReference>
<dbReference type="InterPro" id="IPR028896">
    <property type="entry name" value="GcvT/YgfZ/DmdA"/>
</dbReference>
<dbReference type="InterPro" id="IPR027266">
    <property type="entry name" value="TrmE/GcvT-like"/>
</dbReference>
<feature type="domain" description="FAD dependent oxidoreductase" evidence="3">
    <location>
        <begin position="7"/>
        <end position="364"/>
    </location>
</feature>
<sequence length="807" mass="88792">MKTHAQAVVIGGGVIGCSILYHLTKLGWSDVVLLERDELTSGSTWHAAANIHGLHDSANISRLQHYTMTLYNSLEEETGQSCGVFQPGSLYLAQTENREHQLRLQAAKARLYGMNFHEITRDEAERLHPLVNFDGIRCIMWEPDGGNVDPSGVTNAYAAGARQKGAEINRFTPVTGTEQQPDGTWIVRTPKGDIRTRWVINAGGLWGREVAALAGIKVPLQPTEHQYFVTETIAEIAAMDRRLPSVADRDGEYYLRQEGKGLLIGAYEQDMKFWAEEGTPLDFAHELFADDLDRIMENVMRAMDRVPLAAEAGVKRVINGPMIWSPDSNVILGPVPELKNYFMCGGIIPGFSQSAGMGLMVAQWITTGEMEYDMFAWDIARFGLWANDKAFVKAKVQDQYAHRFAIHYPNEERSAGRPLRTRPVYARQKELGAVFGLNYGWEHSLWYADTPGTVDTNGFTRQNWWGPVGEECKMLRERAGIIDISNFAKYRVKGPGAEDWLNAVFANRMPGAVGRSCLTPLIGVRGGIAGDATVTRLAEDEFWVISSGMAERYHKRFFDVVPLPDGTTFESLTEAVCGFNVAGPKSREMLQGLTNASLATQDFAFMRSQRITLGGVACVALRVSFTGDLGWELHCAMEDQAQLYDALLEAGKEVGAGSVGSRALMSMRIEKGYGSWSREYSPEYWPQEVGLAGLCKMDKDFLNKAAAQEVLARDPRETLVLLHLDEADVSASNADATGGEPIMKDGKGVGRVTSGSYGYSVGMSLALGYVKGAAPGDGVEVMVLGRPHRARILHEPPFDPSGARLRA</sequence>
<proteinExistence type="inferred from homology"/>
<dbReference type="SUPFAM" id="SSF54373">
    <property type="entry name" value="FAD-linked reductases, C-terminal domain"/>
    <property type="match status" value="1"/>
</dbReference>
<dbReference type="InterPro" id="IPR006222">
    <property type="entry name" value="GCVT_N"/>
</dbReference>
<dbReference type="Gene3D" id="3.30.1360.120">
    <property type="entry name" value="Probable tRNA modification gtpase trme, domain 1"/>
    <property type="match status" value="1"/>
</dbReference>
<dbReference type="AlphaFoldDB" id="A0A1I4YGF3"/>
<keyword evidence="8" id="KW-1185">Reference proteome</keyword>
<dbReference type="Pfam" id="PF01266">
    <property type="entry name" value="DAO"/>
    <property type="match status" value="1"/>
</dbReference>
<dbReference type="InterPro" id="IPR013977">
    <property type="entry name" value="GcvT_C"/>
</dbReference>
<evidence type="ECO:0000313" key="7">
    <source>
        <dbReference type="EMBL" id="SFN36893.1"/>
    </source>
</evidence>
<organism evidence="7 8">
    <name type="scientific">Roseovarius lutimaris</name>
    <dbReference type="NCBI Taxonomy" id="1005928"/>
    <lineage>
        <taxon>Bacteria</taxon>
        <taxon>Pseudomonadati</taxon>
        <taxon>Pseudomonadota</taxon>
        <taxon>Alphaproteobacteria</taxon>
        <taxon>Rhodobacterales</taxon>
        <taxon>Roseobacteraceae</taxon>
        <taxon>Roseovarius</taxon>
    </lineage>
</organism>
<dbReference type="Pfam" id="PF16350">
    <property type="entry name" value="FAO_M"/>
    <property type="match status" value="1"/>
</dbReference>
<dbReference type="SUPFAM" id="SSF103025">
    <property type="entry name" value="Folate-binding domain"/>
    <property type="match status" value="1"/>
</dbReference>
<dbReference type="InterPro" id="IPR029043">
    <property type="entry name" value="GcvT/YgfZ_C"/>
</dbReference>
<dbReference type="PANTHER" id="PTHR43757:SF2">
    <property type="entry name" value="AMINOMETHYLTRANSFERASE, MITOCHONDRIAL"/>
    <property type="match status" value="1"/>
</dbReference>
<evidence type="ECO:0000259" key="5">
    <source>
        <dbReference type="Pfam" id="PF08669"/>
    </source>
</evidence>
<feature type="domain" description="GCVT N-terminal" evidence="4">
    <location>
        <begin position="425"/>
        <end position="699"/>
    </location>
</feature>
<dbReference type="Proteomes" id="UP000198599">
    <property type="component" value="Unassembled WGS sequence"/>
</dbReference>
<dbReference type="InterPro" id="IPR006076">
    <property type="entry name" value="FAD-dep_OxRdtase"/>
</dbReference>
<dbReference type="SUPFAM" id="SSF101790">
    <property type="entry name" value="Aminomethyltransferase beta-barrel domain"/>
    <property type="match status" value="1"/>
</dbReference>
<feature type="domain" description="Aminomethyltransferase C-terminal" evidence="5">
    <location>
        <begin position="733"/>
        <end position="799"/>
    </location>
</feature>
<dbReference type="OrthoDB" id="7156675at2"/>
<protein>
    <submittedName>
        <fullName evidence="7">Dimethylglycine dehydrogenase</fullName>
    </submittedName>
</protein>
<dbReference type="Gene3D" id="3.50.50.60">
    <property type="entry name" value="FAD/NAD(P)-binding domain"/>
    <property type="match status" value="1"/>
</dbReference>
<evidence type="ECO:0000259" key="6">
    <source>
        <dbReference type="Pfam" id="PF16350"/>
    </source>
</evidence>
<dbReference type="Pfam" id="PF01571">
    <property type="entry name" value="GCV_T"/>
    <property type="match status" value="1"/>
</dbReference>
<evidence type="ECO:0000256" key="2">
    <source>
        <dbReference type="ARBA" id="ARBA00023002"/>
    </source>
</evidence>
<feature type="domain" description="FAD dependent oxidoreductase central" evidence="6">
    <location>
        <begin position="367"/>
        <end position="421"/>
    </location>
</feature>
<dbReference type="EMBL" id="FOVP01000001">
    <property type="protein sequence ID" value="SFN36893.1"/>
    <property type="molecule type" value="Genomic_DNA"/>
</dbReference>
<reference evidence="8" key="1">
    <citation type="submission" date="2016-10" db="EMBL/GenBank/DDBJ databases">
        <authorList>
            <person name="Varghese N."/>
            <person name="Submissions S."/>
        </authorList>
    </citation>
    <scope>NUCLEOTIDE SEQUENCE [LARGE SCALE GENOMIC DNA]</scope>
    <source>
        <strain evidence="8">DSM 28463</strain>
    </source>
</reference>
<comment type="similarity">
    <text evidence="1">Belongs to the GcvT family.</text>
</comment>
<dbReference type="RefSeq" id="WP_092833368.1">
    <property type="nucleotide sequence ID" value="NZ_FOVP01000001.1"/>
</dbReference>
<dbReference type="Gene3D" id="3.30.9.10">
    <property type="entry name" value="D-Amino Acid Oxidase, subunit A, domain 2"/>
    <property type="match status" value="1"/>
</dbReference>
<dbReference type="SUPFAM" id="SSF51905">
    <property type="entry name" value="FAD/NAD(P)-binding domain"/>
    <property type="match status" value="1"/>
</dbReference>
<dbReference type="PANTHER" id="PTHR43757">
    <property type="entry name" value="AMINOMETHYLTRANSFERASE"/>
    <property type="match status" value="1"/>
</dbReference>
<dbReference type="GO" id="GO:0016491">
    <property type="term" value="F:oxidoreductase activity"/>
    <property type="evidence" value="ECO:0007669"/>
    <property type="project" value="UniProtKB-KW"/>
</dbReference>
<evidence type="ECO:0000259" key="3">
    <source>
        <dbReference type="Pfam" id="PF01266"/>
    </source>
</evidence>
<keyword evidence="2" id="KW-0560">Oxidoreductase</keyword>
<evidence type="ECO:0000313" key="8">
    <source>
        <dbReference type="Proteomes" id="UP000198599"/>
    </source>
</evidence>